<proteinExistence type="predicted"/>
<feature type="coiled-coil region" evidence="1">
    <location>
        <begin position="299"/>
        <end position="326"/>
    </location>
</feature>
<name>A0AAV7UMH0_PLEWA</name>
<dbReference type="PANTHER" id="PTHR33050">
    <property type="entry name" value="REVERSE TRANSCRIPTASE DOMAIN-CONTAINING PROTEIN"/>
    <property type="match status" value="1"/>
</dbReference>
<feature type="compositionally biased region" description="Basic and acidic residues" evidence="2">
    <location>
        <begin position="40"/>
        <end position="50"/>
    </location>
</feature>
<reference evidence="3" key="1">
    <citation type="journal article" date="2022" name="bioRxiv">
        <title>Sequencing and chromosome-scale assembly of the giantPleurodeles waltlgenome.</title>
        <authorList>
            <person name="Brown T."/>
            <person name="Elewa A."/>
            <person name="Iarovenko S."/>
            <person name="Subramanian E."/>
            <person name="Araus A.J."/>
            <person name="Petzold A."/>
            <person name="Susuki M."/>
            <person name="Suzuki K.-i.T."/>
            <person name="Hayashi T."/>
            <person name="Toyoda A."/>
            <person name="Oliveira C."/>
            <person name="Osipova E."/>
            <person name="Leigh N.D."/>
            <person name="Simon A."/>
            <person name="Yun M.H."/>
        </authorList>
    </citation>
    <scope>NUCLEOTIDE SEQUENCE</scope>
    <source>
        <strain evidence="3">20211129_DDA</strain>
        <tissue evidence="3">Liver</tissue>
    </source>
</reference>
<keyword evidence="4" id="KW-1185">Reference proteome</keyword>
<feature type="compositionally biased region" description="Polar residues" evidence="2">
    <location>
        <begin position="139"/>
        <end position="150"/>
    </location>
</feature>
<keyword evidence="1" id="KW-0175">Coiled coil</keyword>
<evidence type="ECO:0000313" key="4">
    <source>
        <dbReference type="Proteomes" id="UP001066276"/>
    </source>
</evidence>
<dbReference type="AlphaFoldDB" id="A0AAV7UMH0"/>
<dbReference type="PANTHER" id="PTHR33050:SF8">
    <property type="entry name" value="REVERSE TRANSCRIPTASE DOMAIN-CONTAINING PROTEIN"/>
    <property type="match status" value="1"/>
</dbReference>
<feature type="region of interest" description="Disordered" evidence="2">
    <location>
        <begin position="126"/>
        <end position="152"/>
    </location>
</feature>
<protein>
    <submittedName>
        <fullName evidence="3">Uncharacterized protein</fullName>
    </submittedName>
</protein>
<dbReference type="InterPro" id="IPR052055">
    <property type="entry name" value="Hepadnavirus_pol/RT"/>
</dbReference>
<accession>A0AAV7UMH0</accession>
<evidence type="ECO:0000313" key="3">
    <source>
        <dbReference type="EMBL" id="KAJ1188807.1"/>
    </source>
</evidence>
<evidence type="ECO:0000256" key="1">
    <source>
        <dbReference type="SAM" id="Coils"/>
    </source>
</evidence>
<gene>
    <name evidence="3" type="ORF">NDU88_005564</name>
</gene>
<evidence type="ECO:0000256" key="2">
    <source>
        <dbReference type="SAM" id="MobiDB-lite"/>
    </source>
</evidence>
<sequence length="453" mass="49038">MFPVPRTLEEGQLDAAVKNAARNNFVEEDVIVISDEEMERQDSRRVERGNDNLQSFGQPAKRVNSGCDAPRFPGGQSESKVHQEAGRPSGGQSVTVKVRAPLGHRREGKVKSGAVYPTARESVLSGPLGQRAGSVFDEQPSTTPGASTRFESPDEEWLDYEEDVEEQVIPALKSVVREATQSVPEVVRGDRFGNHHRDMAVGNLPRGEEFGLGSVNFGVERQVGVGTGTNVGSVVGGLVSRKGGVDVLIQVDSDPGNGAGKSEVGLDMVSGGVPKEDEAIEVQDSSKSVGVVSSGGASKEKVQQLISMLEEAVKKTKLELRQAQALLGHLNYACKVVRVGRAFCRRLGFAVWGAILPHHHIRLKAHFREDLRMWIGFLQEFNGVSMLVEDADWFWQVQIFSVASGANGFGLFWDGHWVAEAWPAGWKEANHSIAFLEFFSIGGCPGCLGPLLG</sequence>
<organism evidence="3 4">
    <name type="scientific">Pleurodeles waltl</name>
    <name type="common">Iberian ribbed newt</name>
    <dbReference type="NCBI Taxonomy" id="8319"/>
    <lineage>
        <taxon>Eukaryota</taxon>
        <taxon>Metazoa</taxon>
        <taxon>Chordata</taxon>
        <taxon>Craniata</taxon>
        <taxon>Vertebrata</taxon>
        <taxon>Euteleostomi</taxon>
        <taxon>Amphibia</taxon>
        <taxon>Batrachia</taxon>
        <taxon>Caudata</taxon>
        <taxon>Salamandroidea</taxon>
        <taxon>Salamandridae</taxon>
        <taxon>Pleurodelinae</taxon>
        <taxon>Pleurodeles</taxon>
    </lineage>
</organism>
<feature type="region of interest" description="Disordered" evidence="2">
    <location>
        <begin position="40"/>
        <end position="93"/>
    </location>
</feature>
<dbReference type="EMBL" id="JANPWB010000005">
    <property type="protein sequence ID" value="KAJ1188807.1"/>
    <property type="molecule type" value="Genomic_DNA"/>
</dbReference>
<dbReference type="Proteomes" id="UP001066276">
    <property type="component" value="Chromosome 3_1"/>
</dbReference>
<comment type="caution">
    <text evidence="3">The sequence shown here is derived from an EMBL/GenBank/DDBJ whole genome shotgun (WGS) entry which is preliminary data.</text>
</comment>